<dbReference type="AlphaFoldDB" id="A0A1E2UU57"/>
<dbReference type="Gene3D" id="3.90.10.10">
    <property type="entry name" value="Cytochrome C3"/>
    <property type="match status" value="1"/>
</dbReference>
<comment type="caution">
    <text evidence="3">The sequence shown here is derived from an EMBL/GenBank/DDBJ whole genome shotgun (WGS) entry which is preliminary data.</text>
</comment>
<feature type="region of interest" description="Disordered" evidence="1">
    <location>
        <begin position="228"/>
        <end position="252"/>
    </location>
</feature>
<dbReference type="RefSeq" id="WP_069014631.1">
    <property type="nucleotide sequence ID" value="NZ_LVJW01000003.1"/>
</dbReference>
<reference evidence="3 4" key="1">
    <citation type="submission" date="2016-03" db="EMBL/GenBank/DDBJ databases">
        <title>Chemosynthetic sulphur-oxidizing symbionts of marine invertebrate animals are capable of nitrogen fixation.</title>
        <authorList>
            <person name="Petersen J.M."/>
            <person name="Kemper A."/>
            <person name="Gruber-Vodicka H."/>
            <person name="Cardini U."/>
            <person name="Geest Mvander."/>
            <person name="Kleiner M."/>
            <person name="Bulgheresi S."/>
            <person name="Fussmann M."/>
            <person name="Herbold C."/>
            <person name="Seah B.K.B."/>
            <person name="Antony C.Paul."/>
            <person name="Liu D."/>
            <person name="Belitz A."/>
            <person name="Weber M."/>
        </authorList>
    </citation>
    <scope>NUCLEOTIDE SEQUENCE [LARGE SCALE GENOMIC DNA]</scope>
    <source>
        <strain evidence="3">G_D</strain>
    </source>
</reference>
<gene>
    <name evidence="3" type="ORF">A3196_16865</name>
</gene>
<evidence type="ECO:0000256" key="2">
    <source>
        <dbReference type="SAM" id="SignalP"/>
    </source>
</evidence>
<keyword evidence="4" id="KW-1185">Reference proteome</keyword>
<keyword evidence="2" id="KW-0732">Signal</keyword>
<evidence type="ECO:0000313" key="4">
    <source>
        <dbReference type="Proteomes" id="UP000094849"/>
    </source>
</evidence>
<evidence type="ECO:0000313" key="3">
    <source>
        <dbReference type="EMBL" id="ODB98278.1"/>
    </source>
</evidence>
<name>A0A1E2UU57_9GAMM</name>
<dbReference type="Proteomes" id="UP000094849">
    <property type="component" value="Unassembled WGS sequence"/>
</dbReference>
<organism evidence="3 4">
    <name type="scientific">Candidatus Thiodiazotropha endoloripes</name>
    <dbReference type="NCBI Taxonomy" id="1818881"/>
    <lineage>
        <taxon>Bacteria</taxon>
        <taxon>Pseudomonadati</taxon>
        <taxon>Pseudomonadota</taxon>
        <taxon>Gammaproteobacteria</taxon>
        <taxon>Chromatiales</taxon>
        <taxon>Sedimenticolaceae</taxon>
        <taxon>Candidatus Thiodiazotropha</taxon>
    </lineage>
</organism>
<protein>
    <recommendedName>
        <fullName evidence="5">Cytochrome c7-like domain-containing protein</fullName>
    </recommendedName>
</protein>
<accession>A0A1E2UU57</accession>
<sequence length="270" mass="30656">MTCYRNHQTLFGLCLLLFLFTSPLLATENQTDQECFESRDGMSQVRVREISPGLVNVKCSSTTGGVLWWGDPFAGTIPMGDMDIEADYSNEEAVVKPREPELDKNKMLTICSMACHDGNYVPIPHSKTPRPLKMHLDTVPDAMNLKHGKGNIWCLDCHHLVERTKLIDNFGYSISFNQPQKLCGKCHGQVYRAWRDGLHGKRIGMWDKGGKKRWWVCTECHNPHDVEQKERNSGFAQLRPEPAPNLPKGMVNADHERMHHGAHPDETGHE</sequence>
<evidence type="ECO:0000256" key="1">
    <source>
        <dbReference type="SAM" id="MobiDB-lite"/>
    </source>
</evidence>
<dbReference type="SUPFAM" id="SSF48695">
    <property type="entry name" value="Multiheme cytochromes"/>
    <property type="match status" value="1"/>
</dbReference>
<dbReference type="STRING" id="1818881.A3196_16865"/>
<feature type="signal peptide" evidence="2">
    <location>
        <begin position="1"/>
        <end position="26"/>
    </location>
</feature>
<feature type="chain" id="PRO_5009119217" description="Cytochrome c7-like domain-containing protein" evidence="2">
    <location>
        <begin position="27"/>
        <end position="270"/>
    </location>
</feature>
<dbReference type="OrthoDB" id="9814800at2"/>
<dbReference type="EMBL" id="LVJZ01000003">
    <property type="protein sequence ID" value="ODB98278.1"/>
    <property type="molecule type" value="Genomic_DNA"/>
</dbReference>
<evidence type="ECO:0008006" key="5">
    <source>
        <dbReference type="Google" id="ProtNLM"/>
    </source>
</evidence>
<dbReference type="InterPro" id="IPR036280">
    <property type="entry name" value="Multihaem_cyt_sf"/>
</dbReference>
<proteinExistence type="predicted"/>